<dbReference type="EMBL" id="LUGG01000020">
    <property type="protein sequence ID" value="OBZ68543.1"/>
    <property type="molecule type" value="Genomic_DNA"/>
</dbReference>
<feature type="region of interest" description="Disordered" evidence="1">
    <location>
        <begin position="504"/>
        <end position="578"/>
    </location>
</feature>
<evidence type="ECO:0000313" key="3">
    <source>
        <dbReference type="Proteomes" id="UP000092993"/>
    </source>
</evidence>
<name>A0A1C7LUU7_GRIFR</name>
<dbReference type="AlphaFoldDB" id="A0A1C7LUU7"/>
<feature type="compositionally biased region" description="Polar residues" evidence="1">
    <location>
        <begin position="360"/>
        <end position="376"/>
    </location>
</feature>
<feature type="region of interest" description="Disordered" evidence="1">
    <location>
        <begin position="755"/>
        <end position="799"/>
    </location>
</feature>
<dbReference type="Proteomes" id="UP000092993">
    <property type="component" value="Unassembled WGS sequence"/>
</dbReference>
<comment type="caution">
    <text evidence="2">The sequence shown here is derived from an EMBL/GenBank/DDBJ whole genome shotgun (WGS) entry which is preliminary data.</text>
</comment>
<accession>A0A1C7LUU7</accession>
<gene>
    <name evidence="2" type="ORF">A0H81_11669</name>
</gene>
<feature type="compositionally biased region" description="Low complexity" evidence="1">
    <location>
        <begin position="17"/>
        <end position="39"/>
    </location>
</feature>
<reference evidence="2 3" key="1">
    <citation type="submission" date="2016-03" db="EMBL/GenBank/DDBJ databases">
        <title>Whole genome sequencing of Grifola frondosa 9006-11.</title>
        <authorList>
            <person name="Min B."/>
            <person name="Park H."/>
            <person name="Kim J.-G."/>
            <person name="Cho H."/>
            <person name="Oh Y.-L."/>
            <person name="Kong W.-S."/>
            <person name="Choi I.-G."/>
        </authorList>
    </citation>
    <scope>NUCLEOTIDE SEQUENCE [LARGE SCALE GENOMIC DNA]</scope>
    <source>
        <strain evidence="2 3">9006-11</strain>
    </source>
</reference>
<sequence>MEHPDHPMDGPANSQDPSAPSAPHNSSSSNNNSPVSPSPLWDGAVNLDGADSNPASTLCVPPAIAGWIHGYYRALRCDLWAAIGVFAGDSLHGRHAESAIRVRTTVQHPSSTSIAAVDDWLVIGDSNAPLMPMPGHEWTSMGSHEQPLVHADGCPVCAAYRQHYSSSHSTPEFQAAHTSARASQQRLYWDYFRRETRSEKGGDHGSHGTDRTAVRLREERDRYKEECDDLRAEIAKLRRERDDAEDIRDEERDNALRRITQLQPRSAPAPPQRRNTFVPQERDAGWPSLPPSSAPAASSSAFMTRIPQVSGSATSASALGLPHALRQQQGQSSPPPIASGSRPAGSYIDETPAGEDTHRPSAQNLGELSDATSYDSDAQRQELATAKSRREKRLQKAQIAEQQAAREANPEVPAVANTDPMYSGEWSTYVPHDKTTGLAFVKTAQKDHHAQARVMDLIRQIQEDLRLSVPVGLQYMFRNWRNPESEARRDAKSREFSRQIRLRDEAQARGMNAVANPTAGSSTAPTMDRDDPMEGFNMVSSKIAGKRKAVDNSPPPSIEPAKKKRGAQTGGRLPQPRTENSIDEWISWYLQNPARVPAGTRTFPSGGWYRADLESFRVARLVAPRTGGTPAINAWAANVRALFSIRSLFDRIVTEGNYPRATTELLEPFPSPATNTTIFDVARWFAHVGISARGVKAMEEFFPRHRNLREGRAVDAVPPYDTYPCNAADVTIVPPIDELIRIEVDVPMAAAVPENTSADTAAAPSGSVDNLPQGHDSLTEGAPPDEGEANSREPAEPET</sequence>
<feature type="compositionally biased region" description="Basic and acidic residues" evidence="1">
    <location>
        <begin position="789"/>
        <end position="799"/>
    </location>
</feature>
<dbReference type="OrthoDB" id="2919381at2759"/>
<organism evidence="2 3">
    <name type="scientific">Grifola frondosa</name>
    <name type="common">Maitake</name>
    <name type="synonym">Polyporus frondosus</name>
    <dbReference type="NCBI Taxonomy" id="5627"/>
    <lineage>
        <taxon>Eukaryota</taxon>
        <taxon>Fungi</taxon>
        <taxon>Dikarya</taxon>
        <taxon>Basidiomycota</taxon>
        <taxon>Agaricomycotina</taxon>
        <taxon>Agaricomycetes</taxon>
        <taxon>Polyporales</taxon>
        <taxon>Grifolaceae</taxon>
        <taxon>Grifola</taxon>
    </lineage>
</organism>
<evidence type="ECO:0000313" key="2">
    <source>
        <dbReference type="EMBL" id="OBZ68543.1"/>
    </source>
</evidence>
<feature type="region of interest" description="Disordered" evidence="1">
    <location>
        <begin position="239"/>
        <end position="300"/>
    </location>
</feature>
<proteinExistence type="predicted"/>
<feature type="region of interest" description="Disordered" evidence="1">
    <location>
        <begin position="1"/>
        <end position="47"/>
    </location>
</feature>
<dbReference type="OMA" id="MTRIPQV"/>
<protein>
    <submittedName>
        <fullName evidence="2">Uncharacterized protein</fullName>
    </submittedName>
</protein>
<feature type="region of interest" description="Disordered" evidence="1">
    <location>
        <begin position="325"/>
        <end position="377"/>
    </location>
</feature>
<keyword evidence="3" id="KW-1185">Reference proteome</keyword>
<evidence type="ECO:0000256" key="1">
    <source>
        <dbReference type="SAM" id="MobiDB-lite"/>
    </source>
</evidence>